<dbReference type="Proteomes" id="UP000316473">
    <property type="component" value="Chromosome"/>
</dbReference>
<sequence length="274" mass="27849">MEFKKLAAVATLVGSAAIMSAPVQAEVLDAWQLNLPGYAGVSNIGHLVVSGGLTTVTQQLNAAGEIEVGSKFNNFGGLYSITYTPESCVGGCDFGAPDPLPITIEYNFSGLTGTVTSYDLTTGAVEYVFDAGVGTAELNIVGDSNVLATFAPAAPSGGSLGNFHGGVNISGTSNLLFALTSVSDDSLFQDKDGGNLLPGNVFFAIDTTNQIFTPASAPAACDTFGVGGLCSQIVVTQQGKIDALRSSSEIPEPATLALLALGILGMGAVARRKN</sequence>
<evidence type="ECO:0000313" key="3">
    <source>
        <dbReference type="EMBL" id="BBL34196.1"/>
    </source>
</evidence>
<feature type="domain" description="Ice-binding protein C-terminal" evidence="2">
    <location>
        <begin position="250"/>
        <end position="272"/>
    </location>
</feature>
<accession>A0A4Y1YJF0</accession>
<feature type="chain" id="PRO_5021401131" description="Ice-binding protein C-terminal domain-containing protein" evidence="1">
    <location>
        <begin position="26"/>
        <end position="274"/>
    </location>
</feature>
<dbReference type="Pfam" id="PF07589">
    <property type="entry name" value="PEP-CTERM"/>
    <property type="match status" value="1"/>
</dbReference>
<evidence type="ECO:0000313" key="4">
    <source>
        <dbReference type="Proteomes" id="UP000316473"/>
    </source>
</evidence>
<protein>
    <recommendedName>
        <fullName evidence="2">Ice-binding protein C-terminal domain-containing protein</fullName>
    </recommendedName>
</protein>
<evidence type="ECO:0000256" key="1">
    <source>
        <dbReference type="SAM" id="SignalP"/>
    </source>
</evidence>
<name>A0A4Y1YJF0_9PROT</name>
<feature type="signal peptide" evidence="1">
    <location>
        <begin position="1"/>
        <end position="25"/>
    </location>
</feature>
<keyword evidence="1" id="KW-0732">Signal</keyword>
<evidence type="ECO:0000259" key="2">
    <source>
        <dbReference type="Pfam" id="PF07589"/>
    </source>
</evidence>
<gene>
    <name evidence="3" type="ORF">Nstercoris_00427</name>
</gene>
<dbReference type="AlphaFoldDB" id="A0A4Y1YJF0"/>
<proteinExistence type="predicted"/>
<reference evidence="3 4" key="1">
    <citation type="submission" date="2019-06" db="EMBL/GenBank/DDBJ databases">
        <title>Nitrosomonas stercoris KYUHI-S whole genome shotgun sequence.</title>
        <authorList>
            <person name="Nakagawa T."/>
            <person name="Tsuchiya Y."/>
            <person name="Takahashi R."/>
        </authorList>
    </citation>
    <scope>NUCLEOTIDE SEQUENCE [LARGE SCALE GENOMIC DNA]</scope>
    <source>
        <strain evidence="3 4">KYUHI-S</strain>
    </source>
</reference>
<organism evidence="3 4">
    <name type="scientific">Nitrosomonas stercoris</name>
    <dbReference type="NCBI Taxonomy" id="1444684"/>
    <lineage>
        <taxon>Bacteria</taxon>
        <taxon>Pseudomonadati</taxon>
        <taxon>Pseudomonadota</taxon>
        <taxon>Betaproteobacteria</taxon>
        <taxon>Nitrosomonadales</taxon>
        <taxon>Nitrosomonadaceae</taxon>
        <taxon>Nitrosomonas</taxon>
    </lineage>
</organism>
<dbReference type="EMBL" id="AP019755">
    <property type="protein sequence ID" value="BBL34196.1"/>
    <property type="molecule type" value="Genomic_DNA"/>
</dbReference>
<dbReference type="KEGG" id="nst:Nstercoris_00427"/>
<keyword evidence="4" id="KW-1185">Reference proteome</keyword>
<dbReference type="InterPro" id="IPR013424">
    <property type="entry name" value="Ice-binding_C"/>
</dbReference>
<dbReference type="NCBIfam" id="TIGR02595">
    <property type="entry name" value="PEP_CTERM"/>
    <property type="match status" value="1"/>
</dbReference>